<dbReference type="Proteomes" id="UP001302368">
    <property type="component" value="Chromosome"/>
</dbReference>
<name>A0ABZ0MLQ2_9ENTR</name>
<dbReference type="GO" id="GO:0003677">
    <property type="term" value="F:DNA binding"/>
    <property type="evidence" value="ECO:0007669"/>
    <property type="project" value="UniProtKB-KW"/>
</dbReference>
<keyword evidence="1" id="KW-0238">DNA-binding</keyword>
<gene>
    <name evidence="1" type="ORF">Q8Y70_17695</name>
</gene>
<evidence type="ECO:0000313" key="2">
    <source>
        <dbReference type="Proteomes" id="UP001302368"/>
    </source>
</evidence>
<keyword evidence="2" id="KW-1185">Reference proteome</keyword>
<reference evidence="1 2" key="1">
    <citation type="submission" date="2023-10" db="EMBL/GenBank/DDBJ databases">
        <title>Genome sequencing of the isolated polysaccharide-producing bacterium Kosakonia sacchari KS2022.</title>
        <authorList>
            <person name="Yi X."/>
        </authorList>
    </citation>
    <scope>NUCLEOTIDE SEQUENCE [LARGE SCALE GENOMIC DNA]</scope>
    <source>
        <strain evidence="1 2">KS2022</strain>
    </source>
</reference>
<sequence>MRTFIRREKNRRHRPDHRVLPYREYPPPVFDKLEYLTQQLSFALPECIISQILISTDSFLSYAWNRGLFSGKRNAVFSSLDLAHHRFAEPHLSHLIVDMESLLTSRFSALETLRQLALHNRKLHIYLLATKSDTPLFNFLRAAGPFRVLKRDLPVTPFRQALLTPASPVDVSRKFPPVEWQMFTALAQGKTMKHIAHLLNLPYHRIVYRLNTQLRQLGLPDRQSLLHLLHRLTIDANHYWG</sequence>
<protein>
    <submittedName>
        <fullName evidence="1">DNA-binding response regulator</fullName>
    </submittedName>
</protein>
<accession>A0ABZ0MLQ2</accession>
<dbReference type="SUPFAM" id="SSF46894">
    <property type="entry name" value="C-terminal effector domain of the bipartite response regulators"/>
    <property type="match status" value="1"/>
</dbReference>
<organism evidence="1 2">
    <name type="scientific">Kosakonia sacchari</name>
    <dbReference type="NCBI Taxonomy" id="1158459"/>
    <lineage>
        <taxon>Bacteria</taxon>
        <taxon>Pseudomonadati</taxon>
        <taxon>Pseudomonadota</taxon>
        <taxon>Gammaproteobacteria</taxon>
        <taxon>Enterobacterales</taxon>
        <taxon>Enterobacteriaceae</taxon>
        <taxon>Kosakonia</taxon>
    </lineage>
</organism>
<dbReference type="InterPro" id="IPR016032">
    <property type="entry name" value="Sig_transdc_resp-reg_C-effctor"/>
</dbReference>
<dbReference type="EMBL" id="CP137744">
    <property type="protein sequence ID" value="WOZ76408.1"/>
    <property type="molecule type" value="Genomic_DNA"/>
</dbReference>
<dbReference type="RefSeq" id="WP_305736883.1">
    <property type="nucleotide sequence ID" value="NZ_CP137744.1"/>
</dbReference>
<evidence type="ECO:0000313" key="1">
    <source>
        <dbReference type="EMBL" id="WOZ76408.1"/>
    </source>
</evidence>
<proteinExistence type="predicted"/>